<keyword evidence="8" id="KW-0378">Hydrolase</keyword>
<dbReference type="FunFam" id="3.30.60.30:FF:000026">
    <property type="entry name" value="Insulin-like growth factor-binding protein 7"/>
    <property type="match status" value="1"/>
</dbReference>
<keyword evidence="6 17" id="KW-0645">Protease</keyword>
<dbReference type="SUPFAM" id="SSF57184">
    <property type="entry name" value="Growth factor receptor domain"/>
    <property type="match status" value="1"/>
</dbReference>
<evidence type="ECO:0000256" key="3">
    <source>
        <dbReference type="ARBA" id="ARBA00010541"/>
    </source>
</evidence>
<dbReference type="InterPro" id="IPR001940">
    <property type="entry name" value="Peptidase_S1C"/>
</dbReference>
<dbReference type="InterPro" id="IPR001478">
    <property type="entry name" value="PDZ"/>
</dbReference>
<evidence type="ECO:0000256" key="9">
    <source>
        <dbReference type="ARBA" id="ARBA00022825"/>
    </source>
</evidence>
<proteinExistence type="inferred from homology"/>
<keyword evidence="18" id="KW-1185">Reference proteome</keyword>
<dbReference type="PRINTS" id="PR00834">
    <property type="entry name" value="PROTEASES2C"/>
</dbReference>
<dbReference type="GO" id="GO:0012501">
    <property type="term" value="P:programmed cell death"/>
    <property type="evidence" value="ECO:0007669"/>
    <property type="project" value="TreeGrafter"/>
</dbReference>
<dbReference type="GO" id="GO:0005829">
    <property type="term" value="C:cytosol"/>
    <property type="evidence" value="ECO:0007669"/>
    <property type="project" value="UniProtKB-SubCell"/>
</dbReference>
<dbReference type="SUPFAM" id="SSF100895">
    <property type="entry name" value="Kazal-type serine protease inhibitors"/>
    <property type="match status" value="1"/>
</dbReference>
<dbReference type="InterPro" id="IPR041489">
    <property type="entry name" value="PDZ_6"/>
</dbReference>
<evidence type="ECO:0000313" key="17">
    <source>
        <dbReference type="EMBL" id="KAA0725505.1"/>
    </source>
</evidence>
<evidence type="ECO:0000256" key="6">
    <source>
        <dbReference type="ARBA" id="ARBA00022670"/>
    </source>
</evidence>
<evidence type="ECO:0000256" key="12">
    <source>
        <dbReference type="ARBA" id="ARBA00058100"/>
    </source>
</evidence>
<feature type="domain" description="PDZ" evidence="14">
    <location>
        <begin position="386"/>
        <end position="429"/>
    </location>
</feature>
<dbReference type="InterPro" id="IPR009003">
    <property type="entry name" value="Peptidase_S1_PA"/>
</dbReference>
<feature type="domain" description="IGFBP N-terminal" evidence="15">
    <location>
        <begin position="14"/>
        <end position="98"/>
    </location>
</feature>
<keyword evidence="7" id="KW-0732">Signal</keyword>
<gene>
    <name evidence="17" type="ORF">E1301_Tti010333</name>
</gene>
<evidence type="ECO:0000259" key="15">
    <source>
        <dbReference type="PROSITE" id="PS51323"/>
    </source>
</evidence>
<sequence length="455" mass="49037">MVPLLCDARITKRYVIGCPENCEKSLCPPVPADCFVGDILDQCDCCPVCASGEGEPCGGTGKLGDPECGELLECVVSDGVGSTATVRSRGKSGVCVCKNPDPVCGSDGESYRNICELKRVSNRAQKLQKPPVIFIQRGACGKGQQENPDSLRNRYNFIADVVEKIAPAVVHIELFRKMVFSKREVAVASGSGFMVSEDGLIVTNAHVVANKHRVKVELKSGVTFDAKIKDVDEKADIALIKIDVPTKLPVLLLGRSADLRPGEFVVAIGSPFSLQNTVTTGIVSTTQRGGKELGLRNSDMEYIQTDAIINDGEVIGINTLKVTAGISFAIPSDKIRQFLAESHDRQSKGKTSQKKKYIGVRMMTLTPTLAKELKDRQSDFPDVTSGAYVIEVIPKTPAEVGGLKESDVIISINGQRITSASDVSTAIKKDETLRTVVRRGNEDAMLTIIPEEIDP</sequence>
<dbReference type="Pfam" id="PF17820">
    <property type="entry name" value="PDZ_6"/>
    <property type="match status" value="1"/>
</dbReference>
<dbReference type="Pfam" id="PF07648">
    <property type="entry name" value="Kazal_2"/>
    <property type="match status" value="1"/>
</dbReference>
<dbReference type="FunFam" id="2.40.10.120:FF:000002">
    <property type="entry name" value="HtrA serine peptidase 3"/>
    <property type="match status" value="1"/>
</dbReference>
<dbReference type="Gene3D" id="3.30.60.30">
    <property type="match status" value="1"/>
</dbReference>
<dbReference type="InterPro" id="IPR036034">
    <property type="entry name" value="PDZ_sf"/>
</dbReference>
<evidence type="ECO:0000256" key="13">
    <source>
        <dbReference type="ARBA" id="ARBA00063274"/>
    </source>
</evidence>
<dbReference type="Pfam" id="PF13365">
    <property type="entry name" value="Trypsin_2"/>
    <property type="match status" value="1"/>
</dbReference>
<dbReference type="AlphaFoldDB" id="A0A5A9PV64"/>
<evidence type="ECO:0000256" key="5">
    <source>
        <dbReference type="ARBA" id="ARBA00022525"/>
    </source>
</evidence>
<comment type="caution">
    <text evidence="17">The sequence shown here is derived from an EMBL/GenBank/DDBJ whole genome shotgun (WGS) entry which is preliminary data.</text>
</comment>
<dbReference type="Proteomes" id="UP000324632">
    <property type="component" value="Chromosome 1"/>
</dbReference>
<evidence type="ECO:0000256" key="1">
    <source>
        <dbReference type="ARBA" id="ARBA00004514"/>
    </source>
</evidence>
<dbReference type="Gene3D" id="2.40.10.120">
    <property type="match status" value="1"/>
</dbReference>
<dbReference type="InterPro" id="IPR009030">
    <property type="entry name" value="Growth_fac_rcpt_cys_sf"/>
</dbReference>
<organism evidence="17 18">
    <name type="scientific">Triplophysa tibetana</name>
    <dbReference type="NCBI Taxonomy" id="1572043"/>
    <lineage>
        <taxon>Eukaryota</taxon>
        <taxon>Metazoa</taxon>
        <taxon>Chordata</taxon>
        <taxon>Craniata</taxon>
        <taxon>Vertebrata</taxon>
        <taxon>Euteleostomi</taxon>
        <taxon>Actinopterygii</taxon>
        <taxon>Neopterygii</taxon>
        <taxon>Teleostei</taxon>
        <taxon>Ostariophysi</taxon>
        <taxon>Cypriniformes</taxon>
        <taxon>Nemacheilidae</taxon>
        <taxon>Triplophysa</taxon>
    </lineage>
</organism>
<dbReference type="SMART" id="SM00228">
    <property type="entry name" value="PDZ"/>
    <property type="match status" value="1"/>
</dbReference>
<evidence type="ECO:0000256" key="7">
    <source>
        <dbReference type="ARBA" id="ARBA00022729"/>
    </source>
</evidence>
<keyword evidence="5" id="KW-0964">Secreted</keyword>
<dbReference type="GO" id="GO:0019838">
    <property type="term" value="F:growth factor binding"/>
    <property type="evidence" value="ECO:0007669"/>
    <property type="project" value="UniProtKB-KW"/>
</dbReference>
<dbReference type="PANTHER" id="PTHR22939">
    <property type="entry name" value="SERINE PROTEASE FAMILY S1C HTRA-RELATED"/>
    <property type="match status" value="1"/>
</dbReference>
<dbReference type="PROSITE" id="PS50106">
    <property type="entry name" value="PDZ"/>
    <property type="match status" value="1"/>
</dbReference>
<dbReference type="PROSITE" id="PS51465">
    <property type="entry name" value="KAZAL_2"/>
    <property type="match status" value="1"/>
</dbReference>
<dbReference type="Gene3D" id="2.30.42.10">
    <property type="match status" value="1"/>
</dbReference>
<evidence type="ECO:0000256" key="2">
    <source>
        <dbReference type="ARBA" id="ARBA00004613"/>
    </source>
</evidence>
<comment type="subcellular location">
    <subcellularLocation>
        <location evidence="1">Cytoplasm</location>
        <location evidence="1">Cytosol</location>
    </subcellularLocation>
    <subcellularLocation>
        <location evidence="2">Secreted</location>
    </subcellularLocation>
</comment>
<keyword evidence="9" id="KW-0720">Serine protease</keyword>
<feature type="domain" description="Kazal-like" evidence="16">
    <location>
        <begin position="89"/>
        <end position="142"/>
    </location>
</feature>
<keyword evidence="11" id="KW-0340">Growth factor binding</keyword>
<comment type="subunit">
    <text evidence="13">Forms homotrimers. In the presence of substrate, may form higher-order multimers in a PDZ-independent manner.</text>
</comment>
<dbReference type="SMART" id="SM00280">
    <property type="entry name" value="KAZAL"/>
    <property type="match status" value="1"/>
</dbReference>
<dbReference type="CDD" id="cd00104">
    <property type="entry name" value="KAZAL_FS"/>
    <property type="match status" value="1"/>
</dbReference>
<dbReference type="PROSITE" id="PS51323">
    <property type="entry name" value="IGFBP_N_2"/>
    <property type="match status" value="1"/>
</dbReference>
<evidence type="ECO:0000259" key="16">
    <source>
        <dbReference type="PROSITE" id="PS51465"/>
    </source>
</evidence>
<dbReference type="InterPro" id="IPR036058">
    <property type="entry name" value="Kazal_dom_sf"/>
</dbReference>
<dbReference type="SUPFAM" id="SSF50156">
    <property type="entry name" value="PDZ domain-like"/>
    <property type="match status" value="1"/>
</dbReference>
<dbReference type="Gene3D" id="4.10.40.20">
    <property type="match status" value="1"/>
</dbReference>
<dbReference type="SMART" id="SM00121">
    <property type="entry name" value="IB"/>
    <property type="match status" value="1"/>
</dbReference>
<protein>
    <submittedName>
        <fullName evidence="17">Serine protease HTRA1B</fullName>
    </submittedName>
</protein>
<dbReference type="GO" id="GO:0005576">
    <property type="term" value="C:extracellular region"/>
    <property type="evidence" value="ECO:0007669"/>
    <property type="project" value="UniProtKB-SubCell"/>
</dbReference>
<dbReference type="CDD" id="cd06785">
    <property type="entry name" value="cpPDZ_HtrA-like"/>
    <property type="match status" value="1"/>
</dbReference>
<dbReference type="PANTHER" id="PTHR22939:SF13">
    <property type="entry name" value="SERINE PROTEASE HTRA1"/>
    <property type="match status" value="1"/>
</dbReference>
<comment type="similarity">
    <text evidence="3">Belongs to the peptidase S1C family.</text>
</comment>
<name>A0A5A9PV64_9TELE</name>
<evidence type="ECO:0000256" key="4">
    <source>
        <dbReference type="ARBA" id="ARBA00022490"/>
    </source>
</evidence>
<dbReference type="EMBL" id="SOYY01000001">
    <property type="protein sequence ID" value="KAA0725505.1"/>
    <property type="molecule type" value="Genomic_DNA"/>
</dbReference>
<evidence type="ECO:0000256" key="10">
    <source>
        <dbReference type="ARBA" id="ARBA00023157"/>
    </source>
</evidence>
<dbReference type="GO" id="GO:0006508">
    <property type="term" value="P:proteolysis"/>
    <property type="evidence" value="ECO:0007669"/>
    <property type="project" value="UniProtKB-KW"/>
</dbReference>
<dbReference type="FunFam" id="2.30.42.10:FF:000142">
    <property type="entry name" value="Serine protease HTRA1"/>
    <property type="match status" value="1"/>
</dbReference>
<dbReference type="InterPro" id="IPR000867">
    <property type="entry name" value="IGFBP-like"/>
</dbReference>
<accession>A0A5A9PV64</accession>
<evidence type="ECO:0000256" key="8">
    <source>
        <dbReference type="ARBA" id="ARBA00022801"/>
    </source>
</evidence>
<dbReference type="InterPro" id="IPR002350">
    <property type="entry name" value="Kazal_dom"/>
</dbReference>
<dbReference type="SUPFAM" id="SSF50494">
    <property type="entry name" value="Trypsin-like serine proteases"/>
    <property type="match status" value="1"/>
</dbReference>
<dbReference type="Pfam" id="PF00219">
    <property type="entry name" value="IGFBP"/>
    <property type="match status" value="1"/>
</dbReference>
<evidence type="ECO:0000313" key="18">
    <source>
        <dbReference type="Proteomes" id="UP000324632"/>
    </source>
</evidence>
<keyword evidence="4" id="KW-0963">Cytoplasm</keyword>
<evidence type="ECO:0000259" key="14">
    <source>
        <dbReference type="PROSITE" id="PS50106"/>
    </source>
</evidence>
<dbReference type="GO" id="GO:0043065">
    <property type="term" value="P:positive regulation of apoptotic process"/>
    <property type="evidence" value="ECO:0007669"/>
    <property type="project" value="TreeGrafter"/>
</dbReference>
<dbReference type="GO" id="GO:0004252">
    <property type="term" value="F:serine-type endopeptidase activity"/>
    <property type="evidence" value="ECO:0007669"/>
    <property type="project" value="InterPro"/>
</dbReference>
<reference evidence="17 18" key="1">
    <citation type="journal article" date="2019" name="Mol. Ecol. Resour.">
        <title>Chromosome-level genome assembly of Triplophysa tibetana, a fish adapted to the harsh high-altitude environment of the Tibetan Plateau.</title>
        <authorList>
            <person name="Yang X."/>
            <person name="Liu H."/>
            <person name="Ma Z."/>
            <person name="Zou Y."/>
            <person name="Zou M."/>
            <person name="Mao Y."/>
            <person name="Li X."/>
            <person name="Wang H."/>
            <person name="Chen T."/>
            <person name="Wang W."/>
            <person name="Yang R."/>
        </authorList>
    </citation>
    <scope>NUCLEOTIDE SEQUENCE [LARGE SCALE GENOMIC DNA]</scope>
    <source>
        <strain evidence="17">TTIB1903HZAU</strain>
        <tissue evidence="17">Muscle</tissue>
    </source>
</reference>
<evidence type="ECO:0000256" key="11">
    <source>
        <dbReference type="ARBA" id="ARBA00023183"/>
    </source>
</evidence>
<comment type="function">
    <text evidence="12">Serine protease with a variety of targets, including extracellular matrix proteins and proteoglycans. Through cleavage of proteoglycans, may release soluble FGF-glycosaminoglycan complexes that promote the range and intensity of FGF signals in the extracellular space. Regulates the availability of insulin-like growth factors (IGFs) by cleaving IGF-binding proteins. Inhibits signaling mediated by TGF-beta family members. Consequently, may regulate many physiological processes. Intracellularly, degrades TSC2, leading to the activation of TSC2 downstream targets.</text>
</comment>
<keyword evidence="10" id="KW-1015">Disulfide bond</keyword>